<dbReference type="Proteomes" id="UP000666369">
    <property type="component" value="Unassembled WGS sequence"/>
</dbReference>
<dbReference type="RefSeq" id="WP_166108007.1">
    <property type="nucleotide sequence ID" value="NZ_JAADJT010000015.1"/>
</dbReference>
<dbReference type="Pfam" id="PF13302">
    <property type="entry name" value="Acetyltransf_3"/>
    <property type="match status" value="1"/>
</dbReference>
<sequence>MKILETERLNLRTIVPDDAAFYYELVNDPTWLEHIGDKGIRSVDGARAAIVDGPCAMQQKLGHSLYVMERKSDGMPLGLCGLIKRDSLPDVDIGYAIRPAYFGQGYTFEAAAAVVAYARTQLRLKRLLGITSPGNTNSINLLAKLGLGFVEHKVLPPDGRPTNIYCLEFAPVL</sequence>
<dbReference type="Gene3D" id="3.40.630.30">
    <property type="match status" value="1"/>
</dbReference>
<evidence type="ECO:0000313" key="2">
    <source>
        <dbReference type="EMBL" id="NGZ87885.1"/>
    </source>
</evidence>
<protein>
    <submittedName>
        <fullName evidence="2">GNAT family N-acetyltransferase</fullName>
    </submittedName>
</protein>
<dbReference type="SUPFAM" id="SSF55729">
    <property type="entry name" value="Acyl-CoA N-acyltransferases (Nat)"/>
    <property type="match status" value="1"/>
</dbReference>
<keyword evidence="3" id="KW-1185">Reference proteome</keyword>
<name>A0ABX0FU15_9BURK</name>
<dbReference type="PANTHER" id="PTHR43792:SF1">
    <property type="entry name" value="N-ACETYLTRANSFERASE DOMAIN-CONTAINING PROTEIN"/>
    <property type="match status" value="1"/>
</dbReference>
<reference evidence="3" key="1">
    <citation type="submission" date="2023-07" db="EMBL/GenBank/DDBJ databases">
        <title>Duganella aceri sp. nov., isolated from tree sap.</title>
        <authorList>
            <person name="Kim I.S."/>
        </authorList>
    </citation>
    <scope>NUCLEOTIDE SEQUENCE [LARGE SCALE GENOMIC DNA]</scope>
    <source>
        <strain evidence="3">SAP-35</strain>
    </source>
</reference>
<evidence type="ECO:0000313" key="3">
    <source>
        <dbReference type="Proteomes" id="UP000666369"/>
    </source>
</evidence>
<evidence type="ECO:0000259" key="1">
    <source>
        <dbReference type="PROSITE" id="PS51186"/>
    </source>
</evidence>
<dbReference type="InterPro" id="IPR051531">
    <property type="entry name" value="N-acetyltransferase"/>
</dbReference>
<dbReference type="InterPro" id="IPR016181">
    <property type="entry name" value="Acyl_CoA_acyltransferase"/>
</dbReference>
<feature type="domain" description="N-acetyltransferase" evidence="1">
    <location>
        <begin position="9"/>
        <end position="171"/>
    </location>
</feature>
<proteinExistence type="predicted"/>
<dbReference type="EMBL" id="JAADJT010000015">
    <property type="protein sequence ID" value="NGZ87885.1"/>
    <property type="molecule type" value="Genomic_DNA"/>
</dbReference>
<dbReference type="PROSITE" id="PS51186">
    <property type="entry name" value="GNAT"/>
    <property type="match status" value="1"/>
</dbReference>
<dbReference type="PANTHER" id="PTHR43792">
    <property type="entry name" value="GNAT FAMILY, PUTATIVE (AFU_ORTHOLOGUE AFUA_3G00765)-RELATED-RELATED"/>
    <property type="match status" value="1"/>
</dbReference>
<comment type="caution">
    <text evidence="2">The sequence shown here is derived from an EMBL/GenBank/DDBJ whole genome shotgun (WGS) entry which is preliminary data.</text>
</comment>
<gene>
    <name evidence="2" type="ORF">GW587_26945</name>
</gene>
<organism evidence="2 3">
    <name type="scientific">Duganella aceris</name>
    <dbReference type="NCBI Taxonomy" id="2703883"/>
    <lineage>
        <taxon>Bacteria</taxon>
        <taxon>Pseudomonadati</taxon>
        <taxon>Pseudomonadota</taxon>
        <taxon>Betaproteobacteria</taxon>
        <taxon>Burkholderiales</taxon>
        <taxon>Oxalobacteraceae</taxon>
        <taxon>Telluria group</taxon>
        <taxon>Duganella</taxon>
    </lineage>
</organism>
<accession>A0ABX0FU15</accession>
<dbReference type="InterPro" id="IPR000182">
    <property type="entry name" value="GNAT_dom"/>
</dbReference>